<proteinExistence type="predicted"/>
<reference evidence="2" key="1">
    <citation type="submission" date="2021-01" db="EMBL/GenBank/DDBJ databases">
        <authorList>
            <person name="Corre E."/>
            <person name="Pelletier E."/>
            <person name="Niang G."/>
            <person name="Scheremetjew M."/>
            <person name="Finn R."/>
            <person name="Kale V."/>
            <person name="Holt S."/>
            <person name="Cochrane G."/>
            <person name="Meng A."/>
            <person name="Brown T."/>
            <person name="Cohen L."/>
        </authorList>
    </citation>
    <scope>NUCLEOTIDE SEQUENCE</scope>
    <source>
        <strain evidence="2">NIES-2562</strain>
    </source>
</reference>
<feature type="region of interest" description="Disordered" evidence="1">
    <location>
        <begin position="61"/>
        <end position="88"/>
    </location>
</feature>
<accession>A0A7S3LUY9</accession>
<sequence>MMIRQMLTTAAGFYSADLHTQKKVEQSIASLIPALPTLLSQCQHNQAVLAAMQEHTLKKTLVESDRESSGESDNKKAKRGEAGADDMGREYIGTETVASMRARVLKTLIEHPTSTFSTSVFEDMRLDLDCHLSQLRHDLALIEEETSKEIREKQGASGGQNSSAFYLTSMHRAHYEKAKVAIPSLLSMSDEVEIDFLELSDDHLVQVLNIPELSGVKKAADAILQTVHSHRQKIIDEEQPPSALRTVPSLSSFLSGSAQRGVGSDHSLMKAACAVAKGEPCRSSKWWHSLDSAWSWLVSTCKEWEEFESRVRRALKKRSTEDDFAALKKLLDELKSSSLVNDKLRGEIAARLQSIANLALADGDIKAEKHRGEEKCRKCRVRQADLRYFPSRFASTVQGAFCLANVKWTA</sequence>
<evidence type="ECO:0000313" key="2">
    <source>
        <dbReference type="EMBL" id="CAE0265754.1"/>
    </source>
</evidence>
<gene>
    <name evidence="2" type="ORF">PBIL07802_LOCUS28092</name>
</gene>
<protein>
    <submittedName>
        <fullName evidence="2">Uncharacterized protein</fullName>
    </submittedName>
</protein>
<dbReference type="EMBL" id="HBIB01042886">
    <property type="protein sequence ID" value="CAE0265754.1"/>
    <property type="molecule type" value="Transcribed_RNA"/>
</dbReference>
<dbReference type="AlphaFoldDB" id="A0A7S3LUY9"/>
<evidence type="ECO:0000256" key="1">
    <source>
        <dbReference type="SAM" id="MobiDB-lite"/>
    </source>
</evidence>
<name>A0A7S3LUY9_9EUKA</name>
<organism evidence="2">
    <name type="scientific">Palpitomonas bilix</name>
    <dbReference type="NCBI Taxonomy" id="652834"/>
    <lineage>
        <taxon>Eukaryota</taxon>
        <taxon>Eukaryota incertae sedis</taxon>
    </lineage>
</organism>